<dbReference type="Proteomes" id="UP000539642">
    <property type="component" value="Unassembled WGS sequence"/>
</dbReference>
<dbReference type="EMBL" id="JACHEO010000001">
    <property type="protein sequence ID" value="MBB5346791.1"/>
    <property type="molecule type" value="Genomic_DNA"/>
</dbReference>
<comment type="caution">
    <text evidence="1">The sequence shown here is derived from an EMBL/GenBank/DDBJ whole genome shotgun (WGS) entry which is preliminary data.</text>
</comment>
<keyword evidence="2" id="KW-1185">Reference proteome</keyword>
<protein>
    <submittedName>
        <fullName evidence="1">Uncharacterized protein YifN (PemK superfamily)</fullName>
    </submittedName>
</protein>
<sequence>MPYHHRLYLNPTLPEPYNAMIQWVKADMFATVSFKRLNLPFIRKDGGGKREYDMRVIDSVDLLKIRECMLHALGLSYLTTHLQDVTL</sequence>
<evidence type="ECO:0000313" key="1">
    <source>
        <dbReference type="EMBL" id="MBB5346791.1"/>
    </source>
</evidence>
<evidence type="ECO:0000313" key="2">
    <source>
        <dbReference type="Proteomes" id="UP000539642"/>
    </source>
</evidence>
<proteinExistence type="predicted"/>
<reference evidence="1 2" key="1">
    <citation type="submission" date="2020-08" db="EMBL/GenBank/DDBJ databases">
        <title>Genomic Encyclopedia of Type Strains, Phase IV (KMG-IV): sequencing the most valuable type-strain genomes for metagenomic binning, comparative biology and taxonomic classification.</title>
        <authorList>
            <person name="Goeker M."/>
        </authorList>
    </citation>
    <scope>NUCLEOTIDE SEQUENCE [LARGE SCALE GENOMIC DNA]</scope>
    <source>
        <strain evidence="1 2">DSM 28570</strain>
    </source>
</reference>
<accession>A0A840V0Q2</accession>
<gene>
    <name evidence="1" type="ORF">HNQ81_000498</name>
</gene>
<dbReference type="AlphaFoldDB" id="A0A840V0Q2"/>
<name>A0A840V0Q2_9BACT</name>
<organism evidence="1 2">
    <name type="scientific">Desulfoprunum benzoelyticum</name>
    <dbReference type="NCBI Taxonomy" id="1506996"/>
    <lineage>
        <taxon>Bacteria</taxon>
        <taxon>Pseudomonadati</taxon>
        <taxon>Thermodesulfobacteriota</taxon>
        <taxon>Desulfobulbia</taxon>
        <taxon>Desulfobulbales</taxon>
        <taxon>Desulfobulbaceae</taxon>
        <taxon>Desulfoprunum</taxon>
    </lineage>
</organism>